<organism evidence="2 3">
    <name type="scientific">Abditibacterium utsteinense</name>
    <dbReference type="NCBI Taxonomy" id="1960156"/>
    <lineage>
        <taxon>Bacteria</taxon>
        <taxon>Pseudomonadati</taxon>
        <taxon>Abditibacteriota</taxon>
        <taxon>Abditibacteriia</taxon>
        <taxon>Abditibacteriales</taxon>
        <taxon>Abditibacteriaceae</taxon>
        <taxon>Abditibacterium</taxon>
    </lineage>
</organism>
<feature type="signal peptide" evidence="1">
    <location>
        <begin position="1"/>
        <end position="33"/>
    </location>
</feature>
<name>A0A2S8SPD7_9BACT</name>
<proteinExistence type="predicted"/>
<comment type="caution">
    <text evidence="2">The sequence shown here is derived from an EMBL/GenBank/DDBJ whole genome shotgun (WGS) entry which is preliminary data.</text>
</comment>
<evidence type="ECO:0000313" key="2">
    <source>
        <dbReference type="EMBL" id="PQV62663.1"/>
    </source>
</evidence>
<keyword evidence="1" id="KW-0732">Signal</keyword>
<evidence type="ECO:0000313" key="3">
    <source>
        <dbReference type="Proteomes" id="UP000237684"/>
    </source>
</evidence>
<dbReference type="AlphaFoldDB" id="A0A2S8SPD7"/>
<dbReference type="EMBL" id="NIGF01000025">
    <property type="protein sequence ID" value="PQV62663.1"/>
    <property type="molecule type" value="Genomic_DNA"/>
</dbReference>
<dbReference type="Gene3D" id="3.20.20.80">
    <property type="entry name" value="Glycosidases"/>
    <property type="match status" value="1"/>
</dbReference>
<sequence length="720" mass="79917">MNFTLNTKSSFCYCAATSFFVAGAVLMAAPAQAQETYRYSLASQQEYGRKRGFKLAFEANNSTIPRQLGTLDLVMSVSDGKSWRFPKFRTNWQLDHEYQVKAVLGPKQSDLIVDGERVLQSAGGFLPSDAKGELSAGLDSRNIDGTTDYRVLQTALRVATDKGQAVNGTFPTLAQRPFAVFLFEPQTPLHLPWKSAPGETVTIETSFRLLRADAQTIAGLAPFVDKFGQSVHANWPQKIKSETQFQQAVMDEKQRESAWGQPADFDAYNGSTTAGWSEKPTGFFRTTKRNGFWWLVSPLGNPCFYVGVDTVTGTFEKTPIAGREAFFQDLPPRKGPFAPAWGAAGKAFGFTTANLIRKYGENWETASWKEAEYRLRAWGFSGLGKWSGITTQGAGPTQLPVQPVLRRGAVPTIGRMPDIFDETVRAAFRASLEKGITPHINNPYILGWSVGNEHEEIVLPTDIKAMLAKDATTPAKRALVDYALDHIYNGDTARLKAAWKIDGAIATREALQAATSQAPAGDIETLRRYFADQYYGYIYRTVKEIDPNHLYFGFWIGLGWWENDEDWRLIAKHADVVGYDVYRYDFHANQYAALIKETDKPTMCGEFSYPSWDGGARGNGAYGTFAPDDATAGQLYAKWVADAARDPHTVGMHWFQYRDQPIAGRGQSNRPLALAQDEHFAFGLVDITDRPKCDMIAPMRAANLSAVKTRVEASQNPGTK</sequence>
<dbReference type="Proteomes" id="UP000237684">
    <property type="component" value="Unassembled WGS sequence"/>
</dbReference>
<keyword evidence="3" id="KW-1185">Reference proteome</keyword>
<dbReference type="InterPro" id="IPR017853">
    <property type="entry name" value="GH"/>
</dbReference>
<reference evidence="2 3" key="1">
    <citation type="journal article" date="2018" name="Syst. Appl. Microbiol.">
        <title>Abditibacterium utsteinense sp. nov., the first cultivated member of candidate phylum FBP, isolated from ice-free Antarctic soil samples.</title>
        <authorList>
            <person name="Tahon G."/>
            <person name="Tytgat B."/>
            <person name="Lebbe L."/>
            <person name="Carlier A."/>
            <person name="Willems A."/>
        </authorList>
    </citation>
    <scope>NUCLEOTIDE SEQUENCE [LARGE SCALE GENOMIC DNA]</scope>
    <source>
        <strain evidence="2 3">LMG 29911</strain>
    </source>
</reference>
<feature type="chain" id="PRO_5015585310" description="Beta-galactosidase" evidence="1">
    <location>
        <begin position="34"/>
        <end position="720"/>
    </location>
</feature>
<dbReference type="OrthoDB" id="9760450at2"/>
<evidence type="ECO:0000256" key="1">
    <source>
        <dbReference type="SAM" id="SignalP"/>
    </source>
</evidence>
<accession>A0A2S8SPD7</accession>
<dbReference type="InParanoid" id="A0A2S8SPD7"/>
<evidence type="ECO:0008006" key="4">
    <source>
        <dbReference type="Google" id="ProtNLM"/>
    </source>
</evidence>
<gene>
    <name evidence="2" type="ORF">B1R32_12512</name>
</gene>
<protein>
    <recommendedName>
        <fullName evidence="4">Beta-galactosidase</fullName>
    </recommendedName>
</protein>
<dbReference type="SUPFAM" id="SSF51445">
    <property type="entry name" value="(Trans)glycosidases"/>
    <property type="match status" value="1"/>
</dbReference>
<dbReference type="RefSeq" id="WP_106381179.1">
    <property type="nucleotide sequence ID" value="NZ_NIGF01000025.1"/>
</dbReference>